<dbReference type="EMBL" id="KZ679018">
    <property type="protein sequence ID" value="PSS08831.1"/>
    <property type="molecule type" value="Genomic_DNA"/>
</dbReference>
<sequence>MNLLYDQVNRLWIVCAIHVFLILQHISINAVSTAGRLPQACLEAFDVSCTITKKGTK</sequence>
<dbReference type="Proteomes" id="UP000241818">
    <property type="component" value="Unassembled WGS sequence"/>
</dbReference>
<keyword evidence="1" id="KW-0812">Transmembrane</keyword>
<organism evidence="2 3">
    <name type="scientific">Amorphotheca resinae ATCC 22711</name>
    <dbReference type="NCBI Taxonomy" id="857342"/>
    <lineage>
        <taxon>Eukaryota</taxon>
        <taxon>Fungi</taxon>
        <taxon>Dikarya</taxon>
        <taxon>Ascomycota</taxon>
        <taxon>Pezizomycotina</taxon>
        <taxon>Leotiomycetes</taxon>
        <taxon>Helotiales</taxon>
        <taxon>Amorphothecaceae</taxon>
        <taxon>Amorphotheca</taxon>
    </lineage>
</organism>
<evidence type="ECO:0000256" key="1">
    <source>
        <dbReference type="SAM" id="Phobius"/>
    </source>
</evidence>
<keyword evidence="1" id="KW-1133">Transmembrane helix</keyword>
<protein>
    <submittedName>
        <fullName evidence="2">Uncharacterized protein</fullName>
    </submittedName>
</protein>
<reference evidence="2 3" key="1">
    <citation type="journal article" date="2018" name="New Phytol.">
        <title>Comparative genomics and transcriptomics depict ericoid mycorrhizal fungi as versatile saprotrophs and plant mutualists.</title>
        <authorList>
            <person name="Martino E."/>
            <person name="Morin E."/>
            <person name="Grelet G.A."/>
            <person name="Kuo A."/>
            <person name="Kohler A."/>
            <person name="Daghino S."/>
            <person name="Barry K.W."/>
            <person name="Cichocki N."/>
            <person name="Clum A."/>
            <person name="Dockter R.B."/>
            <person name="Hainaut M."/>
            <person name="Kuo R.C."/>
            <person name="LaButti K."/>
            <person name="Lindahl B.D."/>
            <person name="Lindquist E.A."/>
            <person name="Lipzen A."/>
            <person name="Khouja H.R."/>
            <person name="Magnuson J."/>
            <person name="Murat C."/>
            <person name="Ohm R.A."/>
            <person name="Singer S.W."/>
            <person name="Spatafora J.W."/>
            <person name="Wang M."/>
            <person name="Veneault-Fourrey C."/>
            <person name="Henrissat B."/>
            <person name="Grigoriev I.V."/>
            <person name="Martin F.M."/>
            <person name="Perotto S."/>
        </authorList>
    </citation>
    <scope>NUCLEOTIDE SEQUENCE [LARGE SCALE GENOMIC DNA]</scope>
    <source>
        <strain evidence="2 3">ATCC 22711</strain>
    </source>
</reference>
<proteinExistence type="predicted"/>
<evidence type="ECO:0000313" key="2">
    <source>
        <dbReference type="EMBL" id="PSS08831.1"/>
    </source>
</evidence>
<gene>
    <name evidence="2" type="ORF">M430DRAFT_37557</name>
</gene>
<feature type="transmembrane region" description="Helical" evidence="1">
    <location>
        <begin position="12"/>
        <end position="31"/>
    </location>
</feature>
<keyword evidence="1" id="KW-0472">Membrane</keyword>
<evidence type="ECO:0000313" key="3">
    <source>
        <dbReference type="Proteomes" id="UP000241818"/>
    </source>
</evidence>
<keyword evidence="3" id="KW-1185">Reference proteome</keyword>
<dbReference type="AlphaFoldDB" id="A0A2T3ARD6"/>
<dbReference type="GeneID" id="36575226"/>
<dbReference type="RefSeq" id="XP_024717229.1">
    <property type="nucleotide sequence ID" value="XM_024867145.1"/>
</dbReference>
<accession>A0A2T3ARD6</accession>
<name>A0A2T3ARD6_AMORE</name>
<dbReference type="InParanoid" id="A0A2T3ARD6"/>